<feature type="compositionally biased region" description="Polar residues" evidence="1">
    <location>
        <begin position="42"/>
        <end position="54"/>
    </location>
</feature>
<dbReference type="Proteomes" id="UP000270230">
    <property type="component" value="Unassembled WGS sequence"/>
</dbReference>
<organism evidence="2 3">
    <name type="scientific">Hortaea werneckii</name>
    <name type="common">Black yeast</name>
    <name type="synonym">Cladosporium werneckii</name>
    <dbReference type="NCBI Taxonomy" id="91943"/>
    <lineage>
        <taxon>Eukaryota</taxon>
        <taxon>Fungi</taxon>
        <taxon>Dikarya</taxon>
        <taxon>Ascomycota</taxon>
        <taxon>Pezizomycotina</taxon>
        <taxon>Dothideomycetes</taxon>
        <taxon>Dothideomycetidae</taxon>
        <taxon>Mycosphaerellales</taxon>
        <taxon>Teratosphaeriaceae</taxon>
        <taxon>Hortaea</taxon>
    </lineage>
</organism>
<feature type="region of interest" description="Disordered" evidence="1">
    <location>
        <begin position="34"/>
        <end position="75"/>
    </location>
</feature>
<evidence type="ECO:0000313" key="3">
    <source>
        <dbReference type="Proteomes" id="UP000270230"/>
    </source>
</evidence>
<protein>
    <submittedName>
        <fullName evidence="2">Uncharacterized protein</fullName>
    </submittedName>
</protein>
<feature type="non-terminal residue" evidence="2">
    <location>
        <position position="161"/>
    </location>
</feature>
<sequence>MASEPVIEQPAPAAAAADAQGKKRLDWKAMLGARHGRVGEPSNRTSMSDASQMAPQKKKDRWNMGIMNDPDTDEVPGSILLLSKVSEYNEPLGLRNAPARTSASSLPSPYPQSRSSSRSRRRSIVPEKKRTPDGKIVLEPQPDDSENDPLNWPMIRRDLAL</sequence>
<dbReference type="OrthoDB" id="3937682at2759"/>
<gene>
    <name evidence="2" type="ORF">D0865_08492</name>
</gene>
<reference evidence="2 3" key="1">
    <citation type="journal article" date="2018" name="BMC Genomics">
        <title>Genomic evidence for intraspecific hybridization in a clonal and extremely halotolerant yeast.</title>
        <authorList>
            <person name="Gostincar C."/>
            <person name="Stajich J.E."/>
            <person name="Zupancic J."/>
            <person name="Zalar P."/>
            <person name="Gunde-Cimerman N."/>
        </authorList>
    </citation>
    <scope>NUCLEOTIDE SEQUENCE [LARGE SCALE GENOMIC DNA]</scope>
    <source>
        <strain evidence="2 3">EXF-151</strain>
    </source>
</reference>
<comment type="caution">
    <text evidence="2">The sequence shown here is derived from an EMBL/GenBank/DDBJ whole genome shotgun (WGS) entry which is preliminary data.</text>
</comment>
<feature type="compositionally biased region" description="Low complexity" evidence="1">
    <location>
        <begin position="10"/>
        <end position="19"/>
    </location>
</feature>
<dbReference type="AlphaFoldDB" id="A0A3M7C6K0"/>
<feature type="compositionally biased region" description="Low complexity" evidence="1">
    <location>
        <begin position="104"/>
        <end position="116"/>
    </location>
</feature>
<feature type="region of interest" description="Disordered" evidence="1">
    <location>
        <begin position="93"/>
        <end position="161"/>
    </location>
</feature>
<proteinExistence type="predicted"/>
<evidence type="ECO:0000256" key="1">
    <source>
        <dbReference type="SAM" id="MobiDB-lite"/>
    </source>
</evidence>
<dbReference type="EMBL" id="QWIN01000721">
    <property type="protein sequence ID" value="RMY47731.1"/>
    <property type="molecule type" value="Genomic_DNA"/>
</dbReference>
<evidence type="ECO:0000313" key="2">
    <source>
        <dbReference type="EMBL" id="RMY47731.1"/>
    </source>
</evidence>
<name>A0A3M7C6K0_HORWE</name>
<accession>A0A3M7C6K0</accession>
<feature type="compositionally biased region" description="Basic and acidic residues" evidence="1">
    <location>
        <begin position="124"/>
        <end position="133"/>
    </location>
</feature>
<feature type="region of interest" description="Disordered" evidence="1">
    <location>
        <begin position="1"/>
        <end position="21"/>
    </location>
</feature>